<sequence>MMKKFQLAQLDTRLRGAKILPHVPFGGVHIVLAGDFLQLPPVGGEPIFKDPRTKPNPSVNEIAGYNLWRAFTTVVIQKESIRFNKDPEWGLGCQQARRVCSYNQFGVLTNEKEMNETISAGTTCVTPDNSTRVSINNLFISTAAKLLPNGDYPVRVVANFKGKLSGLRSAEVQMIMALPDTKFGRMAPYLDLIVGMPIQVTQNIRAAKMVANGTVEHLEKIIYHRGTTFRSRSIGKPILGCTNADLFPLFFDSEAFNTSNVALAGTVNGVPRSLSVKIQQFPLVCAVSSTVYKVQGETLDSMVVTEWRSSCRMANKRQQPYLLVSRVTSRVAFVALSPLTSEIITWAHPPREALVEEDRLDQLSSETIQRLTSG</sequence>
<feature type="domain" description="DNA helicase Pif1-like DEAD-box helicase" evidence="2">
    <location>
        <begin position="1"/>
        <end position="78"/>
    </location>
</feature>
<name>A0A225V301_9STRA</name>
<keyword evidence="1" id="KW-0227">DNA damage</keyword>
<dbReference type="GO" id="GO:0000723">
    <property type="term" value="P:telomere maintenance"/>
    <property type="evidence" value="ECO:0007669"/>
    <property type="project" value="InterPro"/>
</dbReference>
<comment type="catalytic activity">
    <reaction evidence="1">
        <text>ATP + H2O = ADP + phosphate + H(+)</text>
        <dbReference type="Rhea" id="RHEA:13065"/>
        <dbReference type="ChEBI" id="CHEBI:15377"/>
        <dbReference type="ChEBI" id="CHEBI:15378"/>
        <dbReference type="ChEBI" id="CHEBI:30616"/>
        <dbReference type="ChEBI" id="CHEBI:43474"/>
        <dbReference type="ChEBI" id="CHEBI:456216"/>
        <dbReference type="EC" id="5.6.2.3"/>
    </reaction>
</comment>
<dbReference type="Proteomes" id="UP000198211">
    <property type="component" value="Unassembled WGS sequence"/>
</dbReference>
<dbReference type="GO" id="GO:0005524">
    <property type="term" value="F:ATP binding"/>
    <property type="evidence" value="ECO:0007669"/>
    <property type="project" value="UniProtKB-KW"/>
</dbReference>
<keyword evidence="1" id="KW-0234">DNA repair</keyword>
<comment type="caution">
    <text evidence="3">The sequence shown here is derived from an EMBL/GenBank/DDBJ whole genome shotgun (WGS) entry which is preliminary data.</text>
</comment>
<proteinExistence type="inferred from homology"/>
<dbReference type="InterPro" id="IPR010285">
    <property type="entry name" value="DNA_helicase_pif1-like_DEAD"/>
</dbReference>
<comment type="cofactor">
    <cofactor evidence="1">
        <name>Mg(2+)</name>
        <dbReference type="ChEBI" id="CHEBI:18420"/>
    </cofactor>
</comment>
<dbReference type="Pfam" id="PF05970">
    <property type="entry name" value="PIF1"/>
    <property type="match status" value="1"/>
</dbReference>
<keyword evidence="1" id="KW-0347">Helicase</keyword>
<dbReference type="GO" id="GO:0016787">
    <property type="term" value="F:hydrolase activity"/>
    <property type="evidence" value="ECO:0007669"/>
    <property type="project" value="UniProtKB-KW"/>
</dbReference>
<dbReference type="GO" id="GO:0006310">
    <property type="term" value="P:DNA recombination"/>
    <property type="evidence" value="ECO:0007669"/>
    <property type="project" value="UniProtKB-KW"/>
</dbReference>
<keyword evidence="4" id="KW-1185">Reference proteome</keyword>
<dbReference type="InterPro" id="IPR051055">
    <property type="entry name" value="PIF1_helicase"/>
</dbReference>
<dbReference type="PANTHER" id="PTHR47642">
    <property type="entry name" value="ATP-DEPENDENT DNA HELICASE"/>
    <property type="match status" value="1"/>
</dbReference>
<dbReference type="SUPFAM" id="SSF52540">
    <property type="entry name" value="P-loop containing nucleoside triphosphate hydrolases"/>
    <property type="match status" value="1"/>
</dbReference>
<keyword evidence="1" id="KW-0547">Nucleotide-binding</keyword>
<dbReference type="GO" id="GO:0006281">
    <property type="term" value="P:DNA repair"/>
    <property type="evidence" value="ECO:0007669"/>
    <property type="project" value="UniProtKB-KW"/>
</dbReference>
<evidence type="ECO:0000259" key="2">
    <source>
        <dbReference type="Pfam" id="PF05970"/>
    </source>
</evidence>
<reference evidence="4" key="1">
    <citation type="submission" date="2017-03" db="EMBL/GenBank/DDBJ databases">
        <title>Phytopthora megakarya and P. palmivora, two closely related causual agents of cacao black pod achieved similar genome size and gene model numbers by different mechanisms.</title>
        <authorList>
            <person name="Ali S."/>
            <person name="Shao J."/>
            <person name="Larry D.J."/>
            <person name="Kronmiller B."/>
            <person name="Shen D."/>
            <person name="Strem M.D."/>
            <person name="Melnick R.L."/>
            <person name="Guiltinan M.J."/>
            <person name="Tyler B.M."/>
            <person name="Meinhardt L.W."/>
            <person name="Bailey B.A."/>
        </authorList>
    </citation>
    <scope>NUCLEOTIDE SEQUENCE [LARGE SCALE GENOMIC DNA]</scope>
    <source>
        <strain evidence="4">zdho120</strain>
    </source>
</reference>
<organism evidence="3 4">
    <name type="scientific">Phytophthora megakarya</name>
    <dbReference type="NCBI Taxonomy" id="4795"/>
    <lineage>
        <taxon>Eukaryota</taxon>
        <taxon>Sar</taxon>
        <taxon>Stramenopiles</taxon>
        <taxon>Oomycota</taxon>
        <taxon>Peronosporomycetes</taxon>
        <taxon>Peronosporales</taxon>
        <taxon>Peronosporaceae</taxon>
        <taxon>Phytophthora</taxon>
    </lineage>
</organism>
<keyword evidence="1" id="KW-0233">DNA recombination</keyword>
<comment type="similarity">
    <text evidence="1">Belongs to the helicase family.</text>
</comment>
<evidence type="ECO:0000256" key="1">
    <source>
        <dbReference type="RuleBase" id="RU363044"/>
    </source>
</evidence>
<evidence type="ECO:0000313" key="3">
    <source>
        <dbReference type="EMBL" id="OWY98769.1"/>
    </source>
</evidence>
<dbReference type="EC" id="5.6.2.3" evidence="1"/>
<dbReference type="OrthoDB" id="129520at2759"/>
<protein>
    <recommendedName>
        <fullName evidence="1">ATP-dependent DNA helicase</fullName>
        <ecNumber evidence="1">5.6.2.3</ecNumber>
    </recommendedName>
</protein>
<accession>A0A225V301</accession>
<dbReference type="EMBL" id="NBNE01009096">
    <property type="protein sequence ID" value="OWY98769.1"/>
    <property type="molecule type" value="Genomic_DNA"/>
</dbReference>
<keyword evidence="1" id="KW-0378">Hydrolase</keyword>
<dbReference type="AlphaFoldDB" id="A0A225V301"/>
<keyword evidence="1" id="KW-0067">ATP-binding</keyword>
<evidence type="ECO:0000313" key="4">
    <source>
        <dbReference type="Proteomes" id="UP000198211"/>
    </source>
</evidence>
<gene>
    <name evidence="3" type="ORF">PHMEG_00030385</name>
</gene>
<dbReference type="GO" id="GO:0043139">
    <property type="term" value="F:5'-3' DNA helicase activity"/>
    <property type="evidence" value="ECO:0007669"/>
    <property type="project" value="UniProtKB-EC"/>
</dbReference>
<dbReference type="InterPro" id="IPR027417">
    <property type="entry name" value="P-loop_NTPase"/>
</dbReference>